<dbReference type="Pfam" id="PF01289">
    <property type="entry name" value="Thiol_cytolysin"/>
    <property type="match status" value="1"/>
</dbReference>
<accession>A0A2Z4IPF8</accession>
<dbReference type="AlphaFoldDB" id="A0A2Z4IPF8"/>
<evidence type="ECO:0000313" key="2">
    <source>
        <dbReference type="Proteomes" id="UP000248688"/>
    </source>
</evidence>
<keyword evidence="2" id="KW-1185">Reference proteome</keyword>
<dbReference type="SUPFAM" id="SSF56978">
    <property type="entry name" value="Perfringolysin"/>
    <property type="match status" value="1"/>
</dbReference>
<gene>
    <name evidence="1" type="ORF">DN752_20025</name>
</gene>
<dbReference type="EMBL" id="CP030041">
    <property type="protein sequence ID" value="AWW32243.1"/>
    <property type="molecule type" value="Genomic_DNA"/>
</dbReference>
<dbReference type="KEGG" id="est:DN752_20025"/>
<reference evidence="1 2" key="1">
    <citation type="submission" date="2018-06" db="EMBL/GenBank/DDBJ databases">
        <title>Echinicola strongylocentroti sp. nov., isolated from a sea urchin Strongylocentrotus intermedius.</title>
        <authorList>
            <person name="Bae S.S."/>
        </authorList>
    </citation>
    <scope>NUCLEOTIDE SEQUENCE [LARGE SCALE GENOMIC DNA]</scope>
    <source>
        <strain evidence="1 2">MEBiC08714</strain>
    </source>
</reference>
<dbReference type="GO" id="GO:0015485">
    <property type="term" value="F:cholesterol binding"/>
    <property type="evidence" value="ECO:0007669"/>
    <property type="project" value="InterPro"/>
</dbReference>
<evidence type="ECO:0000313" key="1">
    <source>
        <dbReference type="EMBL" id="AWW32243.1"/>
    </source>
</evidence>
<dbReference type="InterPro" id="IPR036363">
    <property type="entry name" value="Thiol_cytolysin_ab_sf"/>
</dbReference>
<dbReference type="InterPro" id="IPR036359">
    <property type="entry name" value="Thiol_cytolysin_sf"/>
</dbReference>
<dbReference type="Gene3D" id="3.90.840.10">
    <property type="entry name" value="Thiol-activated cytolysin superfamily/Thiol-activated cytolysin, alpha-beta domain"/>
    <property type="match status" value="1"/>
</dbReference>
<dbReference type="Gene3D" id="3.40.30.40">
    <property type="entry name" value="Perfringolysin"/>
    <property type="match status" value="1"/>
</dbReference>
<dbReference type="Gene3D" id="3.30.1040.20">
    <property type="match status" value="1"/>
</dbReference>
<name>A0A2Z4IPF8_9BACT</name>
<sequence length="371" mass="41827">MVLGLIWYFIVGIWNYRKLCIFFTTKLNQLMRKFLTIGFLAVGMYSCQEEEAIRPVISEDSTEKETVWESQTKSTSYTAFPFLKRDSYMQYPGALITLESVMTQDFNYVFNYTYNEVDVVSSLEGADPASKTLIPSYASFADFENASLYLNPNPSVSVREDTVYHEQWVKPIYSMDHLYTALGGNAHILNAEVAGEIAYGKKDGKSRGMVYMEAIFYSYDLEIPAGSSLIEESADDGAFEEGTPVYVSKINMGRMAVVFFESASPYEEVEAALTTLIDGEGITEEQLELLENTKYIVSVSRGWNGLEIPVSIEGTNDFGHLERMLEAEGEDQVYGEGKYGAIISYELRHIDTNELAEVTFMAEYEVPKVVE</sequence>
<protein>
    <submittedName>
        <fullName evidence="1">Uncharacterized protein</fullName>
    </submittedName>
</protein>
<proteinExistence type="predicted"/>
<organism evidence="1 2">
    <name type="scientific">Echinicola strongylocentroti</name>
    <dbReference type="NCBI Taxonomy" id="1795355"/>
    <lineage>
        <taxon>Bacteria</taxon>
        <taxon>Pseudomonadati</taxon>
        <taxon>Bacteroidota</taxon>
        <taxon>Cytophagia</taxon>
        <taxon>Cytophagales</taxon>
        <taxon>Cyclobacteriaceae</taxon>
        <taxon>Echinicola</taxon>
    </lineage>
</organism>
<dbReference type="Proteomes" id="UP000248688">
    <property type="component" value="Chromosome"/>
</dbReference>
<dbReference type="InterPro" id="IPR001869">
    <property type="entry name" value="Thiol_cytolysin"/>
</dbReference>
<dbReference type="OrthoDB" id="662759at2"/>